<evidence type="ECO:0000313" key="4">
    <source>
        <dbReference type="EnsemblPlants" id="Solyc06g062720.2.1"/>
    </source>
</evidence>
<reference evidence="4" key="2">
    <citation type="submission" date="2019-01" db="UniProtKB">
        <authorList>
            <consortium name="EnsemblPlants"/>
        </authorList>
    </citation>
    <scope>IDENTIFICATION</scope>
    <source>
        <strain evidence="4">cv. Heinz 1706</strain>
    </source>
</reference>
<evidence type="ECO:0000313" key="5">
    <source>
        <dbReference type="Proteomes" id="UP000004994"/>
    </source>
</evidence>
<dbReference type="PANTHER" id="PTHR37733">
    <property type="entry name" value="SMAD/FHA DOMAIN-CONTAINING PROTEIN"/>
    <property type="match status" value="1"/>
</dbReference>
<dbReference type="InterPro" id="IPR000504">
    <property type="entry name" value="RRM_dom"/>
</dbReference>
<dbReference type="InParanoid" id="A0A3Q7GY07"/>
<dbReference type="AlphaFoldDB" id="A0A3Q7GY07"/>
<name>A0A3Q7GY07_SOLLC</name>
<feature type="compositionally biased region" description="Basic residues" evidence="2">
    <location>
        <begin position="197"/>
        <end position="206"/>
    </location>
</feature>
<dbReference type="InterPro" id="IPR035979">
    <property type="entry name" value="RBD_domain_sf"/>
</dbReference>
<dbReference type="InterPro" id="IPR008984">
    <property type="entry name" value="SMAD_FHA_dom_sf"/>
</dbReference>
<evidence type="ECO:0000256" key="1">
    <source>
        <dbReference type="PROSITE-ProRule" id="PRU00176"/>
    </source>
</evidence>
<feature type="compositionally biased region" description="Acidic residues" evidence="2">
    <location>
        <begin position="283"/>
        <end position="303"/>
    </location>
</feature>
<dbReference type="SUPFAM" id="SSF49879">
    <property type="entry name" value="SMAD/FHA domain"/>
    <property type="match status" value="1"/>
</dbReference>
<reference evidence="4" key="1">
    <citation type="journal article" date="2012" name="Nature">
        <title>The tomato genome sequence provides insights into fleshy fruit evolution.</title>
        <authorList>
            <consortium name="Tomato Genome Consortium"/>
        </authorList>
    </citation>
    <scope>NUCLEOTIDE SEQUENCE [LARGE SCALE GENOMIC DNA]</scope>
    <source>
        <strain evidence="4">cv. Heinz 1706</strain>
    </source>
</reference>
<dbReference type="Pfam" id="PF00076">
    <property type="entry name" value="RRM_1"/>
    <property type="match status" value="1"/>
</dbReference>
<feature type="region of interest" description="Disordered" evidence="2">
    <location>
        <begin position="185"/>
        <end position="303"/>
    </location>
</feature>
<feature type="region of interest" description="Disordered" evidence="2">
    <location>
        <begin position="393"/>
        <end position="418"/>
    </location>
</feature>
<keyword evidence="1" id="KW-0694">RNA-binding</keyword>
<dbReference type="PANTHER" id="PTHR37733:SF1">
    <property type="entry name" value="SMAD_FHA DOMAIN-CONTAINING PROTEIN"/>
    <property type="match status" value="1"/>
</dbReference>
<dbReference type="Proteomes" id="UP000004994">
    <property type="component" value="Chromosome 6"/>
</dbReference>
<feature type="region of interest" description="Disordered" evidence="2">
    <location>
        <begin position="1"/>
        <end position="28"/>
    </location>
</feature>
<dbReference type="SMART" id="SM00360">
    <property type="entry name" value="RRM"/>
    <property type="match status" value="1"/>
</dbReference>
<organism evidence="4">
    <name type="scientific">Solanum lycopersicum</name>
    <name type="common">Tomato</name>
    <name type="synonym">Lycopersicon esculentum</name>
    <dbReference type="NCBI Taxonomy" id="4081"/>
    <lineage>
        <taxon>Eukaryota</taxon>
        <taxon>Viridiplantae</taxon>
        <taxon>Streptophyta</taxon>
        <taxon>Embryophyta</taxon>
        <taxon>Tracheophyta</taxon>
        <taxon>Spermatophyta</taxon>
        <taxon>Magnoliopsida</taxon>
        <taxon>eudicotyledons</taxon>
        <taxon>Gunneridae</taxon>
        <taxon>Pentapetalae</taxon>
        <taxon>asterids</taxon>
        <taxon>lamiids</taxon>
        <taxon>Solanales</taxon>
        <taxon>Solanaceae</taxon>
        <taxon>Solanoideae</taxon>
        <taxon>Solaneae</taxon>
        <taxon>Solanum</taxon>
        <taxon>Solanum subgen. Lycopersicon</taxon>
    </lineage>
</organism>
<dbReference type="PROSITE" id="PS50102">
    <property type="entry name" value="RRM"/>
    <property type="match status" value="1"/>
</dbReference>
<dbReference type="OMA" id="HEGSHYG"/>
<proteinExistence type="predicted"/>
<evidence type="ECO:0000259" key="3">
    <source>
        <dbReference type="PROSITE" id="PS50102"/>
    </source>
</evidence>
<protein>
    <recommendedName>
        <fullName evidence="3">RRM domain-containing protein</fullName>
    </recommendedName>
</protein>
<feature type="domain" description="RRM" evidence="3">
    <location>
        <begin position="332"/>
        <end position="399"/>
    </location>
</feature>
<dbReference type="PaxDb" id="4081-Solyc06g062720.1.1"/>
<dbReference type="SUPFAM" id="SSF54928">
    <property type="entry name" value="RNA-binding domain, RBD"/>
    <property type="match status" value="1"/>
</dbReference>
<dbReference type="Gramene" id="Solyc06g062720.2.1">
    <property type="protein sequence ID" value="Solyc06g062720.2.1"/>
    <property type="gene ID" value="Solyc06g062720.2"/>
</dbReference>
<sequence>MEIEGTDGSKTLLKPGSTREFGRGLGFTSDDRTVSRRQISFQIRKSPDQEDETKVNFEVVGRNPIWVYSNGDGEVRTFRKCERGEMENGDMFCLSANKSIWFTLKRIDNRDAKKELEMETQLAESLQSSLCPVGIELDLKNVDISGIDPVQEFGFLVMGHEFDGYPKRMIREMKNWNWFIEDEGAESDTDEGSDRKGSRRKRKKKGKGDDDEWTGESEDEKDLPTVSKKLQGSKYITRSKDKSTAKRNKPSTQQKTRPSEEEYEEDDEEEDEEDETLGGFIVDDVEEEAEVGDEEEEEEFDPDEDDEIQFLKENHTIDGKKVYVEKALTKTTRIYVGGLPLSLTQDDLKECFSSYGNVVGHQIVLDTRTRQSRRFGYVSFDKEEAVEKVEIKRADRAQHTSESQIYHGGSGSKSYYSDGGSEESFGGGYGGNMGRGYGGYGGYEGYGDYGGYGRFAGSYGVSPTGFYPGYGYGFWFNGAMYGAAGYEGSTYGIPSYYGGGSGYWNSGNISNDEGNRGYGGGGGNGAYAYGNASADNGRSVPAYYGGGSDDGSRGNGSNDGCNGGYGGGG</sequence>
<dbReference type="CDD" id="cd22671">
    <property type="entry name" value="FHA_APTX-like"/>
    <property type="match status" value="1"/>
</dbReference>
<feature type="compositionally biased region" description="Acidic residues" evidence="2">
    <location>
        <begin position="209"/>
        <end position="221"/>
    </location>
</feature>
<dbReference type="GO" id="GO:0003723">
    <property type="term" value="F:RNA binding"/>
    <property type="evidence" value="ECO:0007669"/>
    <property type="project" value="UniProtKB-UniRule"/>
</dbReference>
<accession>A0A3Q7GY07</accession>
<dbReference type="Gene3D" id="3.30.70.330">
    <property type="match status" value="1"/>
</dbReference>
<dbReference type="EnsemblPlants" id="Solyc06g062720.2.1">
    <property type="protein sequence ID" value="Solyc06g062720.2.1"/>
    <property type="gene ID" value="Solyc06g062720.2"/>
</dbReference>
<dbReference type="InterPro" id="IPR012677">
    <property type="entry name" value="Nucleotide-bd_a/b_plait_sf"/>
</dbReference>
<dbReference type="Gene3D" id="2.60.200.20">
    <property type="match status" value="1"/>
</dbReference>
<feature type="compositionally biased region" description="Acidic residues" evidence="2">
    <location>
        <begin position="261"/>
        <end position="276"/>
    </location>
</feature>
<keyword evidence="5" id="KW-1185">Reference proteome</keyword>
<feature type="region of interest" description="Disordered" evidence="2">
    <location>
        <begin position="543"/>
        <end position="569"/>
    </location>
</feature>
<evidence type="ECO:0000256" key="2">
    <source>
        <dbReference type="SAM" id="MobiDB-lite"/>
    </source>
</evidence>